<protein>
    <submittedName>
        <fullName evidence="2">Uncharacterized protein</fullName>
    </submittedName>
</protein>
<gene>
    <name evidence="2" type="ORF">F511_02202</name>
</gene>
<keyword evidence="3" id="KW-1185">Reference proteome</keyword>
<dbReference type="AlphaFoldDB" id="A0A2Z7AND7"/>
<name>A0A2Z7AND7_9LAMI</name>
<evidence type="ECO:0000256" key="1">
    <source>
        <dbReference type="SAM" id="MobiDB-lite"/>
    </source>
</evidence>
<accession>A0A2Z7AND7</accession>
<evidence type="ECO:0000313" key="2">
    <source>
        <dbReference type="EMBL" id="KZV23301.1"/>
    </source>
</evidence>
<evidence type="ECO:0000313" key="3">
    <source>
        <dbReference type="Proteomes" id="UP000250235"/>
    </source>
</evidence>
<reference evidence="2 3" key="1">
    <citation type="journal article" date="2015" name="Proc. Natl. Acad. Sci. U.S.A.">
        <title>The resurrection genome of Boea hygrometrica: A blueprint for survival of dehydration.</title>
        <authorList>
            <person name="Xiao L."/>
            <person name="Yang G."/>
            <person name="Zhang L."/>
            <person name="Yang X."/>
            <person name="Zhao S."/>
            <person name="Ji Z."/>
            <person name="Zhou Q."/>
            <person name="Hu M."/>
            <person name="Wang Y."/>
            <person name="Chen M."/>
            <person name="Xu Y."/>
            <person name="Jin H."/>
            <person name="Xiao X."/>
            <person name="Hu G."/>
            <person name="Bao F."/>
            <person name="Hu Y."/>
            <person name="Wan P."/>
            <person name="Li L."/>
            <person name="Deng X."/>
            <person name="Kuang T."/>
            <person name="Xiang C."/>
            <person name="Zhu J.K."/>
            <person name="Oliver M.J."/>
            <person name="He Y."/>
        </authorList>
    </citation>
    <scope>NUCLEOTIDE SEQUENCE [LARGE SCALE GENOMIC DNA]</scope>
    <source>
        <strain evidence="3">cv. XS01</strain>
    </source>
</reference>
<sequence length="90" mass="9793">MEAAMAAIALAVAEEPHDGSYRKRSRKGVPHRLSYVTISRYGPRAYGAGTSSERREAAMAAIALAVAEEPHDGSYRKRSRKGVPHRSLLS</sequence>
<feature type="region of interest" description="Disordered" evidence="1">
    <location>
        <begin position="70"/>
        <end position="90"/>
    </location>
</feature>
<organism evidence="2 3">
    <name type="scientific">Dorcoceras hygrometricum</name>
    <dbReference type="NCBI Taxonomy" id="472368"/>
    <lineage>
        <taxon>Eukaryota</taxon>
        <taxon>Viridiplantae</taxon>
        <taxon>Streptophyta</taxon>
        <taxon>Embryophyta</taxon>
        <taxon>Tracheophyta</taxon>
        <taxon>Spermatophyta</taxon>
        <taxon>Magnoliopsida</taxon>
        <taxon>eudicotyledons</taxon>
        <taxon>Gunneridae</taxon>
        <taxon>Pentapetalae</taxon>
        <taxon>asterids</taxon>
        <taxon>lamiids</taxon>
        <taxon>Lamiales</taxon>
        <taxon>Gesneriaceae</taxon>
        <taxon>Didymocarpoideae</taxon>
        <taxon>Trichosporeae</taxon>
        <taxon>Loxocarpinae</taxon>
        <taxon>Dorcoceras</taxon>
    </lineage>
</organism>
<dbReference type="EMBL" id="KV013932">
    <property type="protein sequence ID" value="KZV23301.1"/>
    <property type="molecule type" value="Genomic_DNA"/>
</dbReference>
<dbReference type="Proteomes" id="UP000250235">
    <property type="component" value="Unassembled WGS sequence"/>
</dbReference>
<proteinExistence type="predicted"/>